<comment type="caution">
    <text evidence="3">The sequence shown here is derived from an EMBL/GenBank/DDBJ whole genome shotgun (WGS) entry which is preliminary data.</text>
</comment>
<dbReference type="Proteomes" id="UP001549145">
    <property type="component" value="Unassembled WGS sequence"/>
</dbReference>
<keyword evidence="2" id="KW-0812">Transmembrane</keyword>
<accession>A0ABV2L9T1</accession>
<organism evidence="3 4">
    <name type="scientific">Methylobacterium goesingense</name>
    <dbReference type="NCBI Taxonomy" id="243690"/>
    <lineage>
        <taxon>Bacteria</taxon>
        <taxon>Pseudomonadati</taxon>
        <taxon>Pseudomonadota</taxon>
        <taxon>Alphaproteobacteria</taxon>
        <taxon>Hyphomicrobiales</taxon>
        <taxon>Methylobacteriaceae</taxon>
        <taxon>Methylobacterium</taxon>
    </lineage>
</organism>
<name>A0ABV2L9T1_9HYPH</name>
<evidence type="ECO:0000256" key="2">
    <source>
        <dbReference type="SAM" id="Phobius"/>
    </source>
</evidence>
<protein>
    <submittedName>
        <fullName evidence="3">Uncharacterized protein</fullName>
    </submittedName>
</protein>
<evidence type="ECO:0000313" key="3">
    <source>
        <dbReference type="EMBL" id="MET3694613.1"/>
    </source>
</evidence>
<keyword evidence="2" id="KW-0472">Membrane</keyword>
<dbReference type="EMBL" id="JBEPMM010000016">
    <property type="protein sequence ID" value="MET3694613.1"/>
    <property type="molecule type" value="Genomic_DNA"/>
</dbReference>
<feature type="region of interest" description="Disordered" evidence="1">
    <location>
        <begin position="1"/>
        <end position="35"/>
    </location>
</feature>
<reference evidence="3 4" key="1">
    <citation type="submission" date="2024-06" db="EMBL/GenBank/DDBJ databases">
        <title>Genomic Encyclopedia of Type Strains, Phase IV (KMG-IV): sequencing the most valuable type-strain genomes for metagenomic binning, comparative biology and taxonomic classification.</title>
        <authorList>
            <person name="Goeker M."/>
        </authorList>
    </citation>
    <scope>NUCLEOTIDE SEQUENCE [LARGE SCALE GENOMIC DNA]</scope>
    <source>
        <strain evidence="3 4">DSM 21331</strain>
    </source>
</reference>
<gene>
    <name evidence="3" type="ORF">ABID43_004175</name>
</gene>
<proteinExistence type="predicted"/>
<dbReference type="RefSeq" id="WP_238279618.1">
    <property type="nucleotide sequence ID" value="NZ_BPQL01000062.1"/>
</dbReference>
<keyword evidence="2" id="KW-1133">Transmembrane helix</keyword>
<sequence>MTALTHLDATPHQTTNAMLRTDASPVGPDGATMNRAHRIGDTIDTVDQVSSVTLLGMALVGAGVMLVAHWIVG</sequence>
<evidence type="ECO:0000256" key="1">
    <source>
        <dbReference type="SAM" id="MobiDB-lite"/>
    </source>
</evidence>
<keyword evidence="4" id="KW-1185">Reference proteome</keyword>
<feature type="transmembrane region" description="Helical" evidence="2">
    <location>
        <begin position="52"/>
        <end position="72"/>
    </location>
</feature>
<evidence type="ECO:0000313" key="4">
    <source>
        <dbReference type="Proteomes" id="UP001549145"/>
    </source>
</evidence>